<accession>A0A7J3V2E3</accession>
<dbReference type="InterPro" id="IPR025874">
    <property type="entry name" value="DZR"/>
</dbReference>
<proteinExistence type="predicted"/>
<dbReference type="EMBL" id="DRVT01000070">
    <property type="protein sequence ID" value="HHI49690.1"/>
    <property type="molecule type" value="Genomic_DNA"/>
</dbReference>
<dbReference type="AlphaFoldDB" id="A0A7J3V2E3"/>
<dbReference type="Pfam" id="PF12773">
    <property type="entry name" value="DZR"/>
    <property type="match status" value="1"/>
</dbReference>
<comment type="caution">
    <text evidence="2">The sequence shown here is derived from an EMBL/GenBank/DDBJ whole genome shotgun (WGS) entry which is preliminary data.</text>
</comment>
<reference evidence="2" key="1">
    <citation type="journal article" date="2020" name="mSystems">
        <title>Genome- and Community-Level Interaction Insights into Carbon Utilization and Element Cycling Functions of Hydrothermarchaeota in Hydrothermal Sediment.</title>
        <authorList>
            <person name="Zhou Z."/>
            <person name="Liu Y."/>
            <person name="Xu W."/>
            <person name="Pan J."/>
            <person name="Luo Z.H."/>
            <person name="Li M."/>
        </authorList>
    </citation>
    <scope>NUCLEOTIDE SEQUENCE [LARGE SCALE GENOMIC DNA]</scope>
    <source>
        <strain evidence="2">SpSt-1038</strain>
    </source>
</reference>
<name>A0A7J3V2E3_9CREN</name>
<evidence type="ECO:0000313" key="2">
    <source>
        <dbReference type="EMBL" id="HHI49690.1"/>
    </source>
</evidence>
<evidence type="ECO:0000259" key="1">
    <source>
        <dbReference type="Pfam" id="PF12773"/>
    </source>
</evidence>
<gene>
    <name evidence="2" type="ORF">ENL91_05915</name>
</gene>
<organism evidence="2">
    <name type="scientific">Candidatus Methanosuratincola petrocarbonis</name>
    <name type="common">ex Vanwonterghem et al. 2016</name>
    <dbReference type="NCBI Taxonomy" id="1867261"/>
    <lineage>
        <taxon>Archaea</taxon>
        <taxon>Thermoproteota</taxon>
        <taxon>Methanosuratincolia</taxon>
        <taxon>Candidatus Methanomethylicales</taxon>
        <taxon>Candidatus Methanomethylicaceae</taxon>
        <taxon>Candidatus Methanosuratincola (ex Vanwonterghem et al. 2016)</taxon>
    </lineage>
</organism>
<feature type="domain" description="DZANK-type" evidence="1">
    <location>
        <begin position="6"/>
        <end position="51"/>
    </location>
</feature>
<sequence>MTRIVCPECSAKNPETNGFCGECGRRLYPLRFCKACGKPIEMRWGYCGDCGSAL</sequence>
<protein>
    <recommendedName>
        <fullName evidence="1">DZANK-type domain-containing protein</fullName>
    </recommendedName>
</protein>